<dbReference type="InParanoid" id="A0A165ME63"/>
<evidence type="ECO:0000313" key="3">
    <source>
        <dbReference type="Proteomes" id="UP000077266"/>
    </source>
</evidence>
<dbReference type="STRING" id="1314781.A0A165ME63"/>
<feature type="compositionally biased region" description="Low complexity" evidence="1">
    <location>
        <begin position="115"/>
        <end position="129"/>
    </location>
</feature>
<protein>
    <submittedName>
        <fullName evidence="2">Uncharacterized protein</fullName>
    </submittedName>
</protein>
<dbReference type="Proteomes" id="UP000077266">
    <property type="component" value="Unassembled WGS sequence"/>
</dbReference>
<feature type="region of interest" description="Disordered" evidence="1">
    <location>
        <begin position="472"/>
        <end position="562"/>
    </location>
</feature>
<dbReference type="EMBL" id="KV425912">
    <property type="protein sequence ID" value="KZV99138.1"/>
    <property type="molecule type" value="Genomic_DNA"/>
</dbReference>
<gene>
    <name evidence="2" type="ORF">EXIGLDRAFT_762907</name>
</gene>
<sequence length="600" mass="64259">MSGNASYSSWSGDLRQGQTTSYEIIGGDGAVTADFIILGQHAFETIDDPGTFDAGRFRVRVDGTSYGFDFDTVAATPELVTAAPAAQGNAIDLRLAKLEANFAKLFDAITGGNKPDASPAPAADAATPSTTPPAPHDPNSYAARASSAPTNAPKNTPAAPKAPTPQGKGGKNPPPRRYEETRAIFQLAIPLRHSERSERAKRIAADTELVNDALLEHCGASMGPRVVGLNWSENGNLVLMAMDGFTGEHLVEHSSVIVTALGITCEVKARRDTPWHKVTLARVPTYGPDGNLLTDGDVRANLHKTNPRFAQLNLVDSIAPVHWLTSEQARRTQPTASMVVCLASQEDADALLQLNNRLYVYGHTCGTRKFEERGADPLCTNCWTVKPKHRTSSCRGEPRCKFCAGAHHSDEHTCKTCQEERATSHGDEQMEDASEPLRVGPCAHIPLKCVNCGESHAANDARCPYRRKIVGSSSGAPPMSGVAQAKRQQKKGKRSPATGANATRPVERAAEVGWADPEVWPTTLPYGDDADAPTPDADANAKETTSASPAVAQGTQDEPAPATANVTQHVTSMSHKWYKKEMALSNSHAGSLSRYPYEIF</sequence>
<evidence type="ECO:0000313" key="2">
    <source>
        <dbReference type="EMBL" id="KZV99138.1"/>
    </source>
</evidence>
<proteinExistence type="predicted"/>
<evidence type="ECO:0000256" key="1">
    <source>
        <dbReference type="SAM" id="MobiDB-lite"/>
    </source>
</evidence>
<dbReference type="AlphaFoldDB" id="A0A165ME63"/>
<feature type="region of interest" description="Disordered" evidence="1">
    <location>
        <begin position="115"/>
        <end position="177"/>
    </location>
</feature>
<reference evidence="2 3" key="1">
    <citation type="journal article" date="2016" name="Mol. Biol. Evol.">
        <title>Comparative Genomics of Early-Diverging Mushroom-Forming Fungi Provides Insights into the Origins of Lignocellulose Decay Capabilities.</title>
        <authorList>
            <person name="Nagy L.G."/>
            <person name="Riley R."/>
            <person name="Tritt A."/>
            <person name="Adam C."/>
            <person name="Daum C."/>
            <person name="Floudas D."/>
            <person name="Sun H."/>
            <person name="Yadav J.S."/>
            <person name="Pangilinan J."/>
            <person name="Larsson K.H."/>
            <person name="Matsuura K."/>
            <person name="Barry K."/>
            <person name="Labutti K."/>
            <person name="Kuo R."/>
            <person name="Ohm R.A."/>
            <person name="Bhattacharya S.S."/>
            <person name="Shirouzu T."/>
            <person name="Yoshinaga Y."/>
            <person name="Martin F.M."/>
            <person name="Grigoriev I.V."/>
            <person name="Hibbett D.S."/>
        </authorList>
    </citation>
    <scope>NUCLEOTIDE SEQUENCE [LARGE SCALE GENOMIC DNA]</scope>
    <source>
        <strain evidence="2 3">HHB12029</strain>
    </source>
</reference>
<feature type="compositionally biased region" description="Polar residues" evidence="1">
    <location>
        <begin position="542"/>
        <end position="556"/>
    </location>
</feature>
<keyword evidence="3" id="KW-1185">Reference proteome</keyword>
<name>A0A165ME63_EXIGL</name>
<accession>A0A165ME63</accession>
<organism evidence="2 3">
    <name type="scientific">Exidia glandulosa HHB12029</name>
    <dbReference type="NCBI Taxonomy" id="1314781"/>
    <lineage>
        <taxon>Eukaryota</taxon>
        <taxon>Fungi</taxon>
        <taxon>Dikarya</taxon>
        <taxon>Basidiomycota</taxon>
        <taxon>Agaricomycotina</taxon>
        <taxon>Agaricomycetes</taxon>
        <taxon>Auriculariales</taxon>
        <taxon>Exidiaceae</taxon>
        <taxon>Exidia</taxon>
    </lineage>
</organism>
<feature type="compositionally biased region" description="Low complexity" evidence="1">
    <location>
        <begin position="148"/>
        <end position="165"/>
    </location>
</feature>
<dbReference type="OrthoDB" id="2855870at2759"/>